<dbReference type="SUPFAM" id="SSF53098">
    <property type="entry name" value="Ribonuclease H-like"/>
    <property type="match status" value="1"/>
</dbReference>
<protein>
    <recommendedName>
        <fullName evidence="1">HAT C-terminal dimerisation domain-containing protein</fullName>
    </recommendedName>
</protein>
<proteinExistence type="predicted"/>
<dbReference type="InterPro" id="IPR012337">
    <property type="entry name" value="RNaseH-like_sf"/>
</dbReference>
<organism evidence="2 3">
    <name type="scientific">Lucilia cuprina</name>
    <name type="common">Green bottle fly</name>
    <name type="synonym">Australian sheep blowfly</name>
    <dbReference type="NCBI Taxonomy" id="7375"/>
    <lineage>
        <taxon>Eukaryota</taxon>
        <taxon>Metazoa</taxon>
        <taxon>Ecdysozoa</taxon>
        <taxon>Arthropoda</taxon>
        <taxon>Hexapoda</taxon>
        <taxon>Insecta</taxon>
        <taxon>Pterygota</taxon>
        <taxon>Neoptera</taxon>
        <taxon>Endopterygota</taxon>
        <taxon>Diptera</taxon>
        <taxon>Brachycera</taxon>
        <taxon>Muscomorpha</taxon>
        <taxon>Oestroidea</taxon>
        <taxon>Calliphoridae</taxon>
        <taxon>Luciliinae</taxon>
        <taxon>Lucilia</taxon>
    </lineage>
</organism>
<evidence type="ECO:0000313" key="2">
    <source>
        <dbReference type="EMBL" id="KNC29586.1"/>
    </source>
</evidence>
<evidence type="ECO:0000313" key="3">
    <source>
        <dbReference type="Proteomes" id="UP000037069"/>
    </source>
</evidence>
<dbReference type="InterPro" id="IPR008906">
    <property type="entry name" value="HATC_C_dom"/>
</dbReference>
<dbReference type="GO" id="GO:0046983">
    <property type="term" value="F:protein dimerization activity"/>
    <property type="evidence" value="ECO:0007669"/>
    <property type="project" value="InterPro"/>
</dbReference>
<reference evidence="2 3" key="1">
    <citation type="journal article" date="2015" name="Nat. Commun.">
        <title>Lucilia cuprina genome unlocks parasitic fly biology to underpin future interventions.</title>
        <authorList>
            <person name="Anstead C.A."/>
            <person name="Korhonen P.K."/>
            <person name="Young N.D."/>
            <person name="Hall R.S."/>
            <person name="Jex A.R."/>
            <person name="Murali S.C."/>
            <person name="Hughes D.S."/>
            <person name="Lee S.F."/>
            <person name="Perry T."/>
            <person name="Stroehlein A.J."/>
            <person name="Ansell B.R."/>
            <person name="Breugelmans B."/>
            <person name="Hofmann A."/>
            <person name="Qu J."/>
            <person name="Dugan S."/>
            <person name="Lee S.L."/>
            <person name="Chao H."/>
            <person name="Dinh H."/>
            <person name="Han Y."/>
            <person name="Doddapaneni H.V."/>
            <person name="Worley K.C."/>
            <person name="Muzny D.M."/>
            <person name="Ioannidis P."/>
            <person name="Waterhouse R.M."/>
            <person name="Zdobnov E.M."/>
            <person name="James P.J."/>
            <person name="Bagnall N.H."/>
            <person name="Kotze A.C."/>
            <person name="Gibbs R.A."/>
            <person name="Richards S."/>
            <person name="Batterham P."/>
            <person name="Gasser R.B."/>
        </authorList>
    </citation>
    <scope>NUCLEOTIDE SEQUENCE [LARGE SCALE GENOMIC DNA]</scope>
    <source>
        <strain evidence="2 3">LS</strain>
        <tissue evidence="2">Full body</tissue>
    </source>
</reference>
<dbReference type="EMBL" id="JRES01000654">
    <property type="protein sequence ID" value="KNC29586.1"/>
    <property type="molecule type" value="Genomic_DNA"/>
</dbReference>
<dbReference type="AlphaFoldDB" id="A0A0L0CBE9"/>
<sequence>MELKKEIFNVSVDLIDAINSQYSNISYVKWTENTSATSFWSEVNLFKDSAGNNSFKDLAKFAIEMLSLPWSNADLERVFSQLNVVETKLRNRLITDTVNAVLHVSYLSLKYIFIPFTFVRRKTVYSWIGWSTN</sequence>
<comment type="caution">
    <text evidence="2">The sequence shown here is derived from an EMBL/GenBank/DDBJ whole genome shotgun (WGS) entry which is preliminary data.</text>
</comment>
<accession>A0A0L0CBE9</accession>
<gene>
    <name evidence="2" type="ORF">FF38_08837</name>
</gene>
<dbReference type="Proteomes" id="UP000037069">
    <property type="component" value="Unassembled WGS sequence"/>
</dbReference>
<evidence type="ECO:0000259" key="1">
    <source>
        <dbReference type="Pfam" id="PF05699"/>
    </source>
</evidence>
<dbReference type="Pfam" id="PF05699">
    <property type="entry name" value="Dimer_Tnp_hAT"/>
    <property type="match status" value="1"/>
</dbReference>
<feature type="domain" description="HAT C-terminal dimerisation" evidence="1">
    <location>
        <begin position="41"/>
        <end position="102"/>
    </location>
</feature>
<name>A0A0L0CBE9_LUCCU</name>
<dbReference type="OrthoDB" id="10023262at2759"/>
<keyword evidence="3" id="KW-1185">Reference proteome</keyword>
<dbReference type="OMA" id="SSTHSFW"/>